<organism evidence="2 3">
    <name type="scientific">Lactuca sativa</name>
    <name type="common">Garden lettuce</name>
    <dbReference type="NCBI Taxonomy" id="4236"/>
    <lineage>
        <taxon>Eukaryota</taxon>
        <taxon>Viridiplantae</taxon>
        <taxon>Streptophyta</taxon>
        <taxon>Embryophyta</taxon>
        <taxon>Tracheophyta</taxon>
        <taxon>Spermatophyta</taxon>
        <taxon>Magnoliopsida</taxon>
        <taxon>eudicotyledons</taxon>
        <taxon>Gunneridae</taxon>
        <taxon>Pentapetalae</taxon>
        <taxon>asterids</taxon>
        <taxon>campanulids</taxon>
        <taxon>Asterales</taxon>
        <taxon>Asteraceae</taxon>
        <taxon>Cichorioideae</taxon>
        <taxon>Cichorieae</taxon>
        <taxon>Lactucinae</taxon>
        <taxon>Lactuca</taxon>
    </lineage>
</organism>
<accession>A0A9R1WGB2</accession>
<dbReference type="AlphaFoldDB" id="A0A9R1WGB2"/>
<dbReference type="EMBL" id="NBSK02000001">
    <property type="protein sequence ID" value="KAJ0224705.1"/>
    <property type="molecule type" value="Genomic_DNA"/>
</dbReference>
<evidence type="ECO:0000313" key="3">
    <source>
        <dbReference type="Proteomes" id="UP000235145"/>
    </source>
</evidence>
<sequence>MAVVVARATRLPIYSSFAKGEAISTVFNVLGLGTSCLQQFVHLCKESVSEEMRAAPVNTLNPQRSAMIIEDFIKSKLHLLSLCIAYFCNFGIVMFLVQVPSQSQMVQLPNDPRGQAATTSIESFYTLHIKF</sequence>
<evidence type="ECO:0000313" key="2">
    <source>
        <dbReference type="EMBL" id="KAJ0224705.1"/>
    </source>
</evidence>
<name>A0A9R1WGB2_LACSA</name>
<feature type="transmembrane region" description="Helical" evidence="1">
    <location>
        <begin position="77"/>
        <end position="97"/>
    </location>
</feature>
<proteinExistence type="predicted"/>
<keyword evidence="1" id="KW-0472">Membrane</keyword>
<gene>
    <name evidence="2" type="ORF">LSAT_V11C100032510</name>
</gene>
<keyword evidence="3" id="KW-1185">Reference proteome</keyword>
<keyword evidence="1" id="KW-0812">Transmembrane</keyword>
<evidence type="ECO:0000256" key="1">
    <source>
        <dbReference type="SAM" id="Phobius"/>
    </source>
</evidence>
<comment type="caution">
    <text evidence="2">The sequence shown here is derived from an EMBL/GenBank/DDBJ whole genome shotgun (WGS) entry which is preliminary data.</text>
</comment>
<protein>
    <submittedName>
        <fullName evidence="2">Uncharacterized protein</fullName>
    </submittedName>
</protein>
<dbReference type="Proteomes" id="UP000235145">
    <property type="component" value="Unassembled WGS sequence"/>
</dbReference>
<reference evidence="2 3" key="1">
    <citation type="journal article" date="2017" name="Nat. Commun.">
        <title>Genome assembly with in vitro proximity ligation data and whole-genome triplication in lettuce.</title>
        <authorList>
            <person name="Reyes-Chin-Wo S."/>
            <person name="Wang Z."/>
            <person name="Yang X."/>
            <person name="Kozik A."/>
            <person name="Arikit S."/>
            <person name="Song C."/>
            <person name="Xia L."/>
            <person name="Froenicke L."/>
            <person name="Lavelle D.O."/>
            <person name="Truco M.J."/>
            <person name="Xia R."/>
            <person name="Zhu S."/>
            <person name="Xu C."/>
            <person name="Xu H."/>
            <person name="Xu X."/>
            <person name="Cox K."/>
            <person name="Korf I."/>
            <person name="Meyers B.C."/>
            <person name="Michelmore R.W."/>
        </authorList>
    </citation>
    <scope>NUCLEOTIDE SEQUENCE [LARGE SCALE GENOMIC DNA]</scope>
    <source>
        <strain evidence="3">cv. Salinas</strain>
        <tissue evidence="2">Seedlings</tissue>
    </source>
</reference>
<keyword evidence="1" id="KW-1133">Transmembrane helix</keyword>